<evidence type="ECO:0000313" key="1">
    <source>
        <dbReference type="EMBL" id="ERN00575.1"/>
    </source>
</evidence>
<accession>W1P0U4</accession>
<dbReference type="Gramene" id="ERN00575">
    <property type="protein sequence ID" value="ERN00575"/>
    <property type="gene ID" value="AMTR_s00102p00151650"/>
</dbReference>
<reference evidence="2" key="1">
    <citation type="journal article" date="2013" name="Science">
        <title>The Amborella genome and the evolution of flowering plants.</title>
        <authorList>
            <consortium name="Amborella Genome Project"/>
        </authorList>
    </citation>
    <scope>NUCLEOTIDE SEQUENCE [LARGE SCALE GENOMIC DNA]</scope>
</reference>
<gene>
    <name evidence="1" type="ORF">AMTR_s00102p00151650</name>
</gene>
<protein>
    <submittedName>
        <fullName evidence="1">Uncharacterized protein</fullName>
    </submittedName>
</protein>
<name>W1P0U4_AMBTC</name>
<organism evidence="1 2">
    <name type="scientific">Amborella trichopoda</name>
    <dbReference type="NCBI Taxonomy" id="13333"/>
    <lineage>
        <taxon>Eukaryota</taxon>
        <taxon>Viridiplantae</taxon>
        <taxon>Streptophyta</taxon>
        <taxon>Embryophyta</taxon>
        <taxon>Tracheophyta</taxon>
        <taxon>Spermatophyta</taxon>
        <taxon>Magnoliopsida</taxon>
        <taxon>Amborellales</taxon>
        <taxon>Amborellaceae</taxon>
        <taxon>Amborella</taxon>
    </lineage>
</organism>
<sequence length="215" mass="23053">MSISSLPRAPFLTLHCQRPSPLAAVRPIPHCCCRATTFTSAEHDLHCRALPVMTSATEPSQPRTLLPSPPGHDIHCRATPLPCASTPPQPTTKQPTAPSFIFHASPCCLQSAPFSCLSSATTSQSNLCLPQSRPSLFTCNHLSHLRLSQSPQPPPAAIQPPLSPPHCSLSPPLFLLSQSPACNQALNHFFPSQLLPLSRKLPAVTISTLEPSLFS</sequence>
<dbReference type="AlphaFoldDB" id="W1P0U4"/>
<evidence type="ECO:0000313" key="2">
    <source>
        <dbReference type="Proteomes" id="UP000017836"/>
    </source>
</evidence>
<proteinExistence type="predicted"/>
<dbReference type="EMBL" id="KI394858">
    <property type="protein sequence ID" value="ERN00575.1"/>
    <property type="molecule type" value="Genomic_DNA"/>
</dbReference>
<dbReference type="Proteomes" id="UP000017836">
    <property type="component" value="Unassembled WGS sequence"/>
</dbReference>
<keyword evidence="2" id="KW-1185">Reference proteome</keyword>
<dbReference type="HOGENOM" id="CLU_1284857_0_0_1"/>